<dbReference type="InterPro" id="IPR018211">
    <property type="entry name" value="ADH_Fe_CS"/>
</dbReference>
<accession>A0ABU0FP29</accession>
<dbReference type="SUPFAM" id="SSF56796">
    <property type="entry name" value="Dehydroquinate synthase-like"/>
    <property type="match status" value="1"/>
</dbReference>
<comment type="similarity">
    <text evidence="2">Belongs to the iron-containing alcohol dehydrogenase family.</text>
</comment>
<dbReference type="PANTHER" id="PTHR11496:SF102">
    <property type="entry name" value="ALCOHOL DEHYDROGENASE 4"/>
    <property type="match status" value="1"/>
</dbReference>
<dbReference type="PROSITE" id="PS00913">
    <property type="entry name" value="ADH_IRON_1"/>
    <property type="match status" value="1"/>
</dbReference>
<reference evidence="7 8" key="1">
    <citation type="submission" date="2023-07" db="EMBL/GenBank/DDBJ databases">
        <title>Genomic Encyclopedia of Type Strains, Phase IV (KMG-IV): sequencing the most valuable type-strain genomes for metagenomic binning, comparative biology and taxonomic classification.</title>
        <authorList>
            <person name="Goeker M."/>
        </authorList>
    </citation>
    <scope>NUCLEOTIDE SEQUENCE [LARGE SCALE GENOMIC DNA]</scope>
    <source>
        <strain evidence="7 8">DSM 5896</strain>
    </source>
</reference>
<comment type="cofactor">
    <cofactor evidence="1">
        <name>Fe cation</name>
        <dbReference type="ChEBI" id="CHEBI:24875"/>
    </cofactor>
</comment>
<dbReference type="Pfam" id="PF25137">
    <property type="entry name" value="ADH_Fe_C"/>
    <property type="match status" value="1"/>
</dbReference>
<dbReference type="RefSeq" id="WP_307436541.1">
    <property type="nucleotide sequence ID" value="NZ_JAUSVK010000001.1"/>
</dbReference>
<evidence type="ECO:0000313" key="8">
    <source>
        <dbReference type="Proteomes" id="UP001237448"/>
    </source>
</evidence>
<dbReference type="Proteomes" id="UP001237448">
    <property type="component" value="Unassembled WGS sequence"/>
</dbReference>
<protein>
    <submittedName>
        <fullName evidence="7">Alcohol dehydrogenase class IV</fullName>
    </submittedName>
</protein>
<sequence length="386" mass="39628">MARYQLAHMPRITGGAGARELAGELAAARLGAGAQVLLVADPGLKATGLIEDVEASLKKAGLGVSVFSEFGGDPTVAAADAAASQARRTKAKAVVSLGGGSALDLGKVVAAISTTAATARRSAVDYELCKRPFPRKRLASLVIPTTAGTGSELTRTAILTRADKAKVWLWGEELKADEVILDPETTLSLPPVLTAFTGIDALVHALEAATNGNATAANNVFAHEAIRLASAHLRQAVEDGRDLVAREGLQRAAALAGVAIDNGGTAVAHNIGHALASLRPVQHGRSVALGMIATLGWNVAGDDGRVEAAARAMGAASAAALPAAFEALVRAVGIKVSLADEFAGVTPERLAEQMARPENAAMRSSNRRTIEDSDLLVFAERVLTQA</sequence>
<evidence type="ECO:0000259" key="6">
    <source>
        <dbReference type="Pfam" id="PF25137"/>
    </source>
</evidence>
<evidence type="ECO:0000259" key="5">
    <source>
        <dbReference type="Pfam" id="PF00465"/>
    </source>
</evidence>
<evidence type="ECO:0000256" key="3">
    <source>
        <dbReference type="ARBA" id="ARBA00023002"/>
    </source>
</evidence>
<name>A0ABU0FP29_9HYPH</name>
<dbReference type="Gene3D" id="3.40.50.1970">
    <property type="match status" value="1"/>
</dbReference>
<evidence type="ECO:0000256" key="2">
    <source>
        <dbReference type="ARBA" id="ARBA00007358"/>
    </source>
</evidence>
<dbReference type="InterPro" id="IPR056798">
    <property type="entry name" value="ADH_Fe_C"/>
</dbReference>
<dbReference type="InterPro" id="IPR001670">
    <property type="entry name" value="ADH_Fe/GldA"/>
</dbReference>
<evidence type="ECO:0000256" key="4">
    <source>
        <dbReference type="ARBA" id="ARBA00023027"/>
    </source>
</evidence>
<keyword evidence="3" id="KW-0560">Oxidoreductase</keyword>
<feature type="domain" description="Alcohol dehydrogenase iron-type/glycerol dehydrogenase GldA" evidence="5">
    <location>
        <begin position="11"/>
        <end position="183"/>
    </location>
</feature>
<dbReference type="Gene3D" id="1.20.1090.10">
    <property type="entry name" value="Dehydroquinate synthase-like - alpha domain"/>
    <property type="match status" value="1"/>
</dbReference>
<comment type="caution">
    <text evidence="7">The sequence shown here is derived from an EMBL/GenBank/DDBJ whole genome shotgun (WGS) entry which is preliminary data.</text>
</comment>
<keyword evidence="4" id="KW-0520">NAD</keyword>
<evidence type="ECO:0000256" key="1">
    <source>
        <dbReference type="ARBA" id="ARBA00001962"/>
    </source>
</evidence>
<keyword evidence="8" id="KW-1185">Reference proteome</keyword>
<dbReference type="InterPro" id="IPR039697">
    <property type="entry name" value="Alcohol_dehydrogenase_Fe"/>
</dbReference>
<organism evidence="7 8">
    <name type="scientific">Labrys monachus</name>
    <dbReference type="NCBI Taxonomy" id="217067"/>
    <lineage>
        <taxon>Bacteria</taxon>
        <taxon>Pseudomonadati</taxon>
        <taxon>Pseudomonadota</taxon>
        <taxon>Alphaproteobacteria</taxon>
        <taxon>Hyphomicrobiales</taxon>
        <taxon>Xanthobacteraceae</taxon>
        <taxon>Labrys</taxon>
    </lineage>
</organism>
<dbReference type="PANTHER" id="PTHR11496">
    <property type="entry name" value="ALCOHOL DEHYDROGENASE"/>
    <property type="match status" value="1"/>
</dbReference>
<feature type="domain" description="Fe-containing alcohol dehydrogenase-like C-terminal" evidence="6">
    <location>
        <begin position="194"/>
        <end position="372"/>
    </location>
</feature>
<dbReference type="Pfam" id="PF00465">
    <property type="entry name" value="Fe-ADH"/>
    <property type="match status" value="1"/>
</dbReference>
<evidence type="ECO:0000313" key="7">
    <source>
        <dbReference type="EMBL" id="MDQ0396370.1"/>
    </source>
</evidence>
<dbReference type="EMBL" id="JAUSVK010000001">
    <property type="protein sequence ID" value="MDQ0396370.1"/>
    <property type="molecule type" value="Genomic_DNA"/>
</dbReference>
<proteinExistence type="inferred from homology"/>
<gene>
    <name evidence="7" type="ORF">J3R73_006162</name>
</gene>